<dbReference type="OrthoDB" id="9788479at2"/>
<name>A0A1I2SA93_9GAMM</name>
<keyword evidence="2" id="KW-1185">Reference proteome</keyword>
<evidence type="ECO:0000313" key="2">
    <source>
        <dbReference type="Proteomes" id="UP000198623"/>
    </source>
</evidence>
<protein>
    <submittedName>
        <fullName evidence="1">Uncharacterized protein</fullName>
    </submittedName>
</protein>
<dbReference type="EMBL" id="FOOU01000007">
    <property type="protein sequence ID" value="SFG46881.1"/>
    <property type="molecule type" value="Genomic_DNA"/>
</dbReference>
<dbReference type="AlphaFoldDB" id="A0A1I2SA93"/>
<dbReference type="STRING" id="1045558.SAMN05216175_10778"/>
<organism evidence="1 2">
    <name type="scientific">Neptunomonas qingdaonensis</name>
    <dbReference type="NCBI Taxonomy" id="1045558"/>
    <lineage>
        <taxon>Bacteria</taxon>
        <taxon>Pseudomonadati</taxon>
        <taxon>Pseudomonadota</taxon>
        <taxon>Gammaproteobacteria</taxon>
        <taxon>Oceanospirillales</taxon>
        <taxon>Oceanospirillaceae</taxon>
        <taxon>Neptunomonas</taxon>
    </lineage>
</organism>
<sequence>MGKVFISGSMRIKNLDDNVKFRLTHIIESGYEVIVGDADGVDASIQNFFLQHTYSKVTVYCTGGQPRNNVGRWPVKNIQSTATKGTRAYFTAKDLAMAEDCDFGLMIWDTKSTGTLSNTIELLSSEKKSRVYVNKEKLFVRVAEINDLENLVTHMSAFAFKKADEKIKLTNKIESIKNKTGSLF</sequence>
<proteinExistence type="predicted"/>
<gene>
    <name evidence="1" type="ORF">SAMN05216175_10778</name>
</gene>
<dbReference type="RefSeq" id="WP_090728291.1">
    <property type="nucleotide sequence ID" value="NZ_FOOU01000007.1"/>
</dbReference>
<evidence type="ECO:0000313" key="1">
    <source>
        <dbReference type="EMBL" id="SFG46881.1"/>
    </source>
</evidence>
<dbReference type="Proteomes" id="UP000198623">
    <property type="component" value="Unassembled WGS sequence"/>
</dbReference>
<accession>A0A1I2SA93</accession>
<reference evidence="2" key="1">
    <citation type="submission" date="2016-10" db="EMBL/GenBank/DDBJ databases">
        <authorList>
            <person name="Varghese N."/>
            <person name="Submissions S."/>
        </authorList>
    </citation>
    <scope>NUCLEOTIDE SEQUENCE [LARGE SCALE GENOMIC DNA]</scope>
    <source>
        <strain evidence="2">CGMCC 1.10971</strain>
    </source>
</reference>